<evidence type="ECO:0000313" key="4">
    <source>
        <dbReference type="Proteomes" id="UP000658278"/>
    </source>
</evidence>
<dbReference type="EMBL" id="JAENII010000057">
    <property type="protein sequence ID" value="MBK1829089.1"/>
    <property type="molecule type" value="Genomic_DNA"/>
</dbReference>
<keyword evidence="2" id="KW-1133">Transmembrane helix</keyword>
<protein>
    <submittedName>
        <fullName evidence="3">Uncharacterized protein</fullName>
    </submittedName>
</protein>
<accession>A0A934RH74</accession>
<feature type="region of interest" description="Disordered" evidence="1">
    <location>
        <begin position="106"/>
        <end position="133"/>
    </location>
</feature>
<feature type="transmembrane region" description="Helical" evidence="2">
    <location>
        <begin position="7"/>
        <end position="25"/>
    </location>
</feature>
<dbReference type="AlphaFoldDB" id="A0A934RH74"/>
<feature type="transmembrane region" description="Helical" evidence="2">
    <location>
        <begin position="37"/>
        <end position="58"/>
    </location>
</feature>
<dbReference type="Proteomes" id="UP000658278">
    <property type="component" value="Unassembled WGS sequence"/>
</dbReference>
<organism evidence="3 4">
    <name type="scientific">Haloferula rosea</name>
    <dbReference type="NCBI Taxonomy" id="490093"/>
    <lineage>
        <taxon>Bacteria</taxon>
        <taxon>Pseudomonadati</taxon>
        <taxon>Verrucomicrobiota</taxon>
        <taxon>Verrucomicrobiia</taxon>
        <taxon>Verrucomicrobiales</taxon>
        <taxon>Verrucomicrobiaceae</taxon>
        <taxon>Haloferula</taxon>
    </lineage>
</organism>
<name>A0A934RH74_9BACT</name>
<sequence length="133" mass="14444">MKAFSHGVVKLGSVFGGIIGFIYYNSESEEASSSGPFLDSVLLGFVVLATFAGVLIGIRRLVVGKDDSCESHDDLPDDPFGLDRGVTAKSLGGGMVQVFLRSCRDRSRESKNLPNKSQHRNRLTRSESNFSDD</sequence>
<comment type="caution">
    <text evidence="3">The sequence shown here is derived from an EMBL/GenBank/DDBJ whole genome shotgun (WGS) entry which is preliminary data.</text>
</comment>
<keyword evidence="2" id="KW-0472">Membrane</keyword>
<keyword evidence="4" id="KW-1185">Reference proteome</keyword>
<reference evidence="3" key="1">
    <citation type="submission" date="2021-01" db="EMBL/GenBank/DDBJ databases">
        <title>Modified the classification status of verrucomicrobia.</title>
        <authorList>
            <person name="Feng X."/>
        </authorList>
    </citation>
    <scope>NUCLEOTIDE SEQUENCE</scope>
    <source>
        <strain evidence="3">KCTC 22201</strain>
    </source>
</reference>
<evidence type="ECO:0000256" key="1">
    <source>
        <dbReference type="SAM" id="MobiDB-lite"/>
    </source>
</evidence>
<dbReference type="RefSeq" id="WP_200283638.1">
    <property type="nucleotide sequence ID" value="NZ_JAENII010000057.1"/>
</dbReference>
<proteinExistence type="predicted"/>
<evidence type="ECO:0000256" key="2">
    <source>
        <dbReference type="SAM" id="Phobius"/>
    </source>
</evidence>
<evidence type="ECO:0000313" key="3">
    <source>
        <dbReference type="EMBL" id="MBK1829089.1"/>
    </source>
</evidence>
<keyword evidence="2" id="KW-0812">Transmembrane</keyword>
<gene>
    <name evidence="3" type="ORF">JIN81_18810</name>
</gene>